<dbReference type="AlphaFoldDB" id="A0AAV1J6C0"/>
<organism evidence="2 3">
    <name type="scientific">Leptosia nina</name>
    <dbReference type="NCBI Taxonomy" id="320188"/>
    <lineage>
        <taxon>Eukaryota</taxon>
        <taxon>Metazoa</taxon>
        <taxon>Ecdysozoa</taxon>
        <taxon>Arthropoda</taxon>
        <taxon>Hexapoda</taxon>
        <taxon>Insecta</taxon>
        <taxon>Pterygota</taxon>
        <taxon>Neoptera</taxon>
        <taxon>Endopterygota</taxon>
        <taxon>Lepidoptera</taxon>
        <taxon>Glossata</taxon>
        <taxon>Ditrysia</taxon>
        <taxon>Papilionoidea</taxon>
        <taxon>Pieridae</taxon>
        <taxon>Pierinae</taxon>
        <taxon>Leptosia</taxon>
    </lineage>
</organism>
<keyword evidence="3" id="KW-1185">Reference proteome</keyword>
<evidence type="ECO:0000313" key="2">
    <source>
        <dbReference type="EMBL" id="CAK1544001.1"/>
    </source>
</evidence>
<evidence type="ECO:0000313" key="3">
    <source>
        <dbReference type="Proteomes" id="UP001497472"/>
    </source>
</evidence>
<reference evidence="2 3" key="1">
    <citation type="submission" date="2023-11" db="EMBL/GenBank/DDBJ databases">
        <authorList>
            <person name="Okamura Y."/>
        </authorList>
    </citation>
    <scope>NUCLEOTIDE SEQUENCE [LARGE SCALE GENOMIC DNA]</scope>
</reference>
<dbReference type="EMBL" id="CAVLEF010000005">
    <property type="protein sequence ID" value="CAK1544001.1"/>
    <property type="molecule type" value="Genomic_DNA"/>
</dbReference>
<proteinExistence type="predicted"/>
<keyword evidence="1" id="KW-0472">Membrane</keyword>
<gene>
    <name evidence="2" type="ORF">LNINA_LOCUS3783</name>
</gene>
<sequence>MGKSLKTETGAFGFQARVDDRPHTEISQYLACLNPVEREFVPGFSLNIVRFMRFCALLDMVLVFYFMEMHYINVSS</sequence>
<keyword evidence="1" id="KW-1133">Transmembrane helix</keyword>
<evidence type="ECO:0000256" key="1">
    <source>
        <dbReference type="SAM" id="Phobius"/>
    </source>
</evidence>
<name>A0AAV1J6C0_9NEOP</name>
<feature type="transmembrane region" description="Helical" evidence="1">
    <location>
        <begin position="48"/>
        <end position="67"/>
    </location>
</feature>
<protein>
    <submittedName>
        <fullName evidence="2">Uncharacterized protein</fullName>
    </submittedName>
</protein>
<keyword evidence="1" id="KW-0812">Transmembrane</keyword>
<accession>A0AAV1J6C0</accession>
<comment type="caution">
    <text evidence="2">The sequence shown here is derived from an EMBL/GenBank/DDBJ whole genome shotgun (WGS) entry which is preliminary data.</text>
</comment>
<dbReference type="Proteomes" id="UP001497472">
    <property type="component" value="Unassembled WGS sequence"/>
</dbReference>